<evidence type="ECO:0000313" key="2">
    <source>
        <dbReference type="EMBL" id="TDD90543.1"/>
    </source>
</evidence>
<dbReference type="AlphaFoldDB" id="A0A4R5BXW8"/>
<protein>
    <recommendedName>
        <fullName evidence="1">Tc1-like transposase DDE domain-containing protein</fullName>
    </recommendedName>
</protein>
<dbReference type="EMBL" id="SMLA01000008">
    <property type="protein sequence ID" value="TDD90543.1"/>
    <property type="molecule type" value="Genomic_DNA"/>
</dbReference>
<accession>A0A4R5BXW8</accession>
<dbReference type="InterPro" id="IPR038717">
    <property type="entry name" value="Tc1-like_DDE_dom"/>
</dbReference>
<sequence length="221" mass="24086">MAAGLETLDELTEQGLAPPVVVADAGYGLHCTGPINKTRMLCHSENRGISRIQTQAAREDALIYFADEARIRSDYHSGTTWAPVANTPVVERTEARFSVDMLSAVTPAGTLRFMVNEGNTTAAVSIDFCKRLLHDARGPGYLIVDGHPAHRAKATQRFVASTAANSRTGWPPCCRKVALRTATPRISGGLTRMADLIARLFRVQYTLCGVSMSLHRMRFSP</sequence>
<evidence type="ECO:0000259" key="1">
    <source>
        <dbReference type="Pfam" id="PF13358"/>
    </source>
</evidence>
<keyword evidence="3" id="KW-1185">Reference proteome</keyword>
<feature type="domain" description="Tc1-like transposase DDE" evidence="1">
    <location>
        <begin position="63"/>
        <end position="168"/>
    </location>
</feature>
<name>A0A4R5BXW8_9PSEU</name>
<dbReference type="InterPro" id="IPR036397">
    <property type="entry name" value="RNaseH_sf"/>
</dbReference>
<dbReference type="Proteomes" id="UP000294723">
    <property type="component" value="Unassembled WGS sequence"/>
</dbReference>
<comment type="caution">
    <text evidence="2">The sequence shown here is derived from an EMBL/GenBank/DDBJ whole genome shotgun (WGS) entry which is preliminary data.</text>
</comment>
<evidence type="ECO:0000313" key="3">
    <source>
        <dbReference type="Proteomes" id="UP000294723"/>
    </source>
</evidence>
<dbReference type="GO" id="GO:0003676">
    <property type="term" value="F:nucleic acid binding"/>
    <property type="evidence" value="ECO:0007669"/>
    <property type="project" value="InterPro"/>
</dbReference>
<dbReference type="Pfam" id="PF13358">
    <property type="entry name" value="DDE_3"/>
    <property type="match status" value="1"/>
</dbReference>
<dbReference type="Gene3D" id="3.30.420.10">
    <property type="entry name" value="Ribonuclease H-like superfamily/Ribonuclease H"/>
    <property type="match status" value="1"/>
</dbReference>
<organism evidence="2 3">
    <name type="scientific">Saccharopolyspora karakumensis</name>
    <dbReference type="NCBI Taxonomy" id="2530386"/>
    <lineage>
        <taxon>Bacteria</taxon>
        <taxon>Bacillati</taxon>
        <taxon>Actinomycetota</taxon>
        <taxon>Actinomycetes</taxon>
        <taxon>Pseudonocardiales</taxon>
        <taxon>Pseudonocardiaceae</taxon>
        <taxon>Saccharopolyspora</taxon>
    </lineage>
</organism>
<gene>
    <name evidence="2" type="ORF">E1202_07890</name>
</gene>
<reference evidence="2 3" key="1">
    <citation type="submission" date="2019-03" db="EMBL/GenBank/DDBJ databases">
        <title>Draft genome sequences of novel Actinobacteria.</title>
        <authorList>
            <person name="Sahin N."/>
            <person name="Ay H."/>
            <person name="Saygin H."/>
        </authorList>
    </citation>
    <scope>NUCLEOTIDE SEQUENCE [LARGE SCALE GENOMIC DNA]</scope>
    <source>
        <strain evidence="2 3">5K548</strain>
    </source>
</reference>
<proteinExistence type="predicted"/>